<protein>
    <recommendedName>
        <fullName evidence="3">FMN hydroxy acid dehydrogenase domain-containing protein</fullName>
    </recommendedName>
</protein>
<dbReference type="SUPFAM" id="SSF51395">
    <property type="entry name" value="FMN-linked oxidoreductases"/>
    <property type="match status" value="1"/>
</dbReference>
<evidence type="ECO:0000259" key="3">
    <source>
        <dbReference type="PROSITE" id="PS51349"/>
    </source>
</evidence>
<proteinExistence type="predicted"/>
<reference evidence="4" key="1">
    <citation type="submission" date="2018-05" db="EMBL/GenBank/DDBJ databases">
        <authorList>
            <person name="Lanie J.A."/>
            <person name="Ng W.-L."/>
            <person name="Kazmierczak K.M."/>
            <person name="Andrzejewski T.M."/>
            <person name="Davidsen T.M."/>
            <person name="Wayne K.J."/>
            <person name="Tettelin H."/>
            <person name="Glass J.I."/>
            <person name="Rusch D."/>
            <person name="Podicherti R."/>
            <person name="Tsui H.-C.T."/>
            <person name="Winkler M.E."/>
        </authorList>
    </citation>
    <scope>NUCLEOTIDE SEQUENCE</scope>
</reference>
<dbReference type="InterPro" id="IPR013785">
    <property type="entry name" value="Aldolase_TIM"/>
</dbReference>
<dbReference type="Pfam" id="PF01070">
    <property type="entry name" value="FMN_dh"/>
    <property type="match status" value="1"/>
</dbReference>
<accession>A0A382C6B6</accession>
<dbReference type="PANTHER" id="PTHR10578">
    <property type="entry name" value="S -2-HYDROXY-ACID OXIDASE-RELATED"/>
    <property type="match status" value="1"/>
</dbReference>
<dbReference type="PROSITE" id="PS51349">
    <property type="entry name" value="FMN_HYDROXY_ACID_DH_2"/>
    <property type="match status" value="1"/>
</dbReference>
<evidence type="ECO:0000256" key="2">
    <source>
        <dbReference type="ARBA" id="ARBA00023002"/>
    </source>
</evidence>
<dbReference type="EMBL" id="UINC01032934">
    <property type="protein sequence ID" value="SVB21409.1"/>
    <property type="molecule type" value="Genomic_DNA"/>
</dbReference>
<dbReference type="PANTHER" id="PTHR10578:SF143">
    <property type="entry name" value="FMN-DEPENDENT ALPHA-HYDROXY ACID DEHYDROGENASE PB1A11.03"/>
    <property type="match status" value="1"/>
</dbReference>
<dbReference type="InterPro" id="IPR037396">
    <property type="entry name" value="FMN_HAD"/>
</dbReference>
<dbReference type="InterPro" id="IPR000262">
    <property type="entry name" value="FMN-dep_DH"/>
</dbReference>
<comment type="cofactor">
    <cofactor evidence="1">
        <name>FMN</name>
        <dbReference type="ChEBI" id="CHEBI:58210"/>
    </cofactor>
</comment>
<dbReference type="Gene3D" id="3.20.20.70">
    <property type="entry name" value="Aldolase class I"/>
    <property type="match status" value="1"/>
</dbReference>
<organism evidence="4">
    <name type="scientific">marine metagenome</name>
    <dbReference type="NCBI Taxonomy" id="408172"/>
    <lineage>
        <taxon>unclassified sequences</taxon>
        <taxon>metagenomes</taxon>
        <taxon>ecological metagenomes</taxon>
    </lineage>
</organism>
<sequence>MNKQKKQIAECLTTADLWELMMKRVPPIVSEYFRGGADDETTLRGNVRAFQQSMTTAYGALSFSSLDLNTTVVGHSLAVPWYIAPVGSLRALYPMGDAVASQVAGEFGTVMTLSTLSGTPMESVTEASDSNCWFQLYLCGGRETALRGIERAKRAGFTALVLTIDTGVSGLRALHARMKPMQVTGPFRGLSLGGRLKLAARKLMLAPQMLPHLSWVIDHFRDGGLMQFV</sequence>
<feature type="domain" description="FMN hydroxy acid dehydrogenase" evidence="3">
    <location>
        <begin position="6"/>
        <end position="229"/>
    </location>
</feature>
<dbReference type="GO" id="GO:0016491">
    <property type="term" value="F:oxidoreductase activity"/>
    <property type="evidence" value="ECO:0007669"/>
    <property type="project" value="UniProtKB-KW"/>
</dbReference>
<feature type="non-terminal residue" evidence="4">
    <location>
        <position position="229"/>
    </location>
</feature>
<keyword evidence="2" id="KW-0560">Oxidoreductase</keyword>
<evidence type="ECO:0000313" key="4">
    <source>
        <dbReference type="EMBL" id="SVB21409.1"/>
    </source>
</evidence>
<evidence type="ECO:0000256" key="1">
    <source>
        <dbReference type="ARBA" id="ARBA00001917"/>
    </source>
</evidence>
<gene>
    <name evidence="4" type="ORF">METZ01_LOCUS174263</name>
</gene>
<name>A0A382C6B6_9ZZZZ</name>
<dbReference type="AlphaFoldDB" id="A0A382C6B6"/>